<keyword evidence="3" id="KW-1185">Reference proteome</keyword>
<evidence type="ECO:0008006" key="4">
    <source>
        <dbReference type="Google" id="ProtNLM"/>
    </source>
</evidence>
<feature type="coiled-coil region" evidence="1">
    <location>
        <begin position="259"/>
        <end position="286"/>
    </location>
</feature>
<comment type="caution">
    <text evidence="2">The sequence shown here is derived from an EMBL/GenBank/DDBJ whole genome shotgun (WGS) entry which is preliminary data.</text>
</comment>
<gene>
    <name evidence="2" type="ORF">F8M41_014647</name>
</gene>
<evidence type="ECO:0000313" key="2">
    <source>
        <dbReference type="EMBL" id="KAF0525311.1"/>
    </source>
</evidence>
<evidence type="ECO:0000313" key="3">
    <source>
        <dbReference type="Proteomes" id="UP000439903"/>
    </source>
</evidence>
<proteinExistence type="predicted"/>
<evidence type="ECO:0000256" key="1">
    <source>
        <dbReference type="SAM" id="Coils"/>
    </source>
</evidence>
<sequence length="361" mass="42396">MVILTTIKLQYFDVIEKDLEHSFSEFNVNDQASSQTSDQRNLELIAEKAIDEKYLIAIVFVLNGSQARYSEVIKNTINGLNNYFQNLSWRIIFFLILTHTNKIGANFKLDLFEKEVATPKWQSDSESRSDIEYSWKSSKQIIDNFLNAIKDNDFKSTEDFQKITELQRDINAQILKAVSEITKINGAIFQLINARYKCANNKNILRSSQNYTQMKVIEFNECVRTHYKNMICMNHLDKICHENCPNCHDLQKYKIVKRRQTYEEVITELKDQYEELLSNSIELKAKEKKIISDLEFFVNGVESCYNSIKHDIESLKLMSKLNFDKTLRSTFNKLRNTAENITDKNLKAQQLRRIFEIEKLV</sequence>
<dbReference type="AlphaFoldDB" id="A0A8H4ARI0"/>
<name>A0A8H4ARI0_GIGMA</name>
<dbReference type="EMBL" id="WTPW01000301">
    <property type="protein sequence ID" value="KAF0525311.1"/>
    <property type="molecule type" value="Genomic_DNA"/>
</dbReference>
<dbReference type="OrthoDB" id="2386367at2759"/>
<dbReference type="Proteomes" id="UP000439903">
    <property type="component" value="Unassembled WGS sequence"/>
</dbReference>
<keyword evidence="1" id="KW-0175">Coiled coil</keyword>
<protein>
    <recommendedName>
        <fullName evidence="4">AIG1-type G domain-containing protein</fullName>
    </recommendedName>
</protein>
<accession>A0A8H4ARI0</accession>
<reference evidence="2 3" key="1">
    <citation type="journal article" date="2019" name="Environ. Microbiol.">
        <title>At the nexus of three kingdoms: the genome of the mycorrhizal fungus Gigaspora margarita provides insights into plant, endobacterial and fungal interactions.</title>
        <authorList>
            <person name="Venice F."/>
            <person name="Ghignone S."/>
            <person name="Salvioli di Fossalunga A."/>
            <person name="Amselem J."/>
            <person name="Novero M."/>
            <person name="Xianan X."/>
            <person name="Sedzielewska Toro K."/>
            <person name="Morin E."/>
            <person name="Lipzen A."/>
            <person name="Grigoriev I.V."/>
            <person name="Henrissat B."/>
            <person name="Martin F.M."/>
            <person name="Bonfante P."/>
        </authorList>
    </citation>
    <scope>NUCLEOTIDE SEQUENCE [LARGE SCALE GENOMIC DNA]</scope>
    <source>
        <strain evidence="2 3">BEG34</strain>
    </source>
</reference>
<organism evidence="2 3">
    <name type="scientific">Gigaspora margarita</name>
    <dbReference type="NCBI Taxonomy" id="4874"/>
    <lineage>
        <taxon>Eukaryota</taxon>
        <taxon>Fungi</taxon>
        <taxon>Fungi incertae sedis</taxon>
        <taxon>Mucoromycota</taxon>
        <taxon>Glomeromycotina</taxon>
        <taxon>Glomeromycetes</taxon>
        <taxon>Diversisporales</taxon>
        <taxon>Gigasporaceae</taxon>
        <taxon>Gigaspora</taxon>
    </lineage>
</organism>